<feature type="compositionally biased region" description="Pro residues" evidence="2">
    <location>
        <begin position="347"/>
        <end position="376"/>
    </location>
</feature>
<feature type="domain" description="CCHC-type" evidence="3">
    <location>
        <begin position="125"/>
        <end position="140"/>
    </location>
</feature>
<dbReference type="InterPro" id="IPR036249">
    <property type="entry name" value="Thioredoxin-like_sf"/>
</dbReference>
<dbReference type="Proteomes" id="UP000467700">
    <property type="component" value="Unassembled WGS sequence"/>
</dbReference>
<protein>
    <recommendedName>
        <fullName evidence="3">CCHC-type domain-containing protein</fullName>
    </recommendedName>
</protein>
<evidence type="ECO:0000313" key="5">
    <source>
        <dbReference type="Proteomes" id="UP000467700"/>
    </source>
</evidence>
<dbReference type="InterPro" id="IPR008554">
    <property type="entry name" value="Glutaredoxin-like"/>
</dbReference>
<accession>A0A8S0W537</accession>
<keyword evidence="1" id="KW-0479">Metal-binding</keyword>
<dbReference type="GO" id="GO:0003676">
    <property type="term" value="F:nucleic acid binding"/>
    <property type="evidence" value="ECO:0007669"/>
    <property type="project" value="InterPro"/>
</dbReference>
<dbReference type="GO" id="GO:0008270">
    <property type="term" value="F:zinc ion binding"/>
    <property type="evidence" value="ECO:0007669"/>
    <property type="project" value="UniProtKB-KW"/>
</dbReference>
<dbReference type="EMBL" id="CACVBS010000101">
    <property type="protein sequence ID" value="CAA7270925.1"/>
    <property type="molecule type" value="Genomic_DNA"/>
</dbReference>
<reference evidence="4 5" key="1">
    <citation type="submission" date="2020-01" db="EMBL/GenBank/DDBJ databases">
        <authorList>
            <person name="Gupta K D."/>
        </authorList>
    </citation>
    <scope>NUCLEOTIDE SEQUENCE [LARGE SCALE GENOMIC DNA]</scope>
</reference>
<feature type="region of interest" description="Disordered" evidence="2">
    <location>
        <begin position="1"/>
        <end position="21"/>
    </location>
</feature>
<feature type="compositionally biased region" description="Acidic residues" evidence="2">
    <location>
        <begin position="393"/>
        <end position="405"/>
    </location>
</feature>
<dbReference type="OrthoDB" id="429967at2759"/>
<dbReference type="Pfam" id="PF05768">
    <property type="entry name" value="Glrx-like"/>
    <property type="match status" value="1"/>
</dbReference>
<dbReference type="Gene3D" id="3.40.30.10">
    <property type="entry name" value="Glutaredoxin"/>
    <property type="match status" value="1"/>
</dbReference>
<dbReference type="PANTHER" id="PTHR33558">
    <property type="entry name" value="GLUTAREDOXIN-LIKE PROTEIN C5ORF63 HOMOLOG"/>
    <property type="match status" value="1"/>
</dbReference>
<keyword evidence="5" id="KW-1185">Reference proteome</keyword>
<dbReference type="PANTHER" id="PTHR33558:SF1">
    <property type="entry name" value="GLUTAREDOXIN-LIKE PROTEIN C5ORF63 HOMOLOG"/>
    <property type="match status" value="1"/>
</dbReference>
<dbReference type="Pfam" id="PF00098">
    <property type="entry name" value="zf-CCHC"/>
    <property type="match status" value="1"/>
</dbReference>
<proteinExistence type="predicted"/>
<dbReference type="AlphaFoldDB" id="A0A8S0W537"/>
<keyword evidence="1" id="KW-0863">Zinc-finger</keyword>
<dbReference type="SMART" id="SM00343">
    <property type="entry name" value="ZnF_C2HC"/>
    <property type="match status" value="1"/>
</dbReference>
<dbReference type="SUPFAM" id="SSF52833">
    <property type="entry name" value="Thioredoxin-like"/>
    <property type="match status" value="1"/>
</dbReference>
<evidence type="ECO:0000256" key="2">
    <source>
        <dbReference type="SAM" id="MobiDB-lite"/>
    </source>
</evidence>
<name>A0A8S0W537_CYCAE</name>
<evidence type="ECO:0000256" key="1">
    <source>
        <dbReference type="PROSITE-ProRule" id="PRU00047"/>
    </source>
</evidence>
<evidence type="ECO:0000259" key="3">
    <source>
        <dbReference type="PROSITE" id="PS50158"/>
    </source>
</evidence>
<organism evidence="4 5">
    <name type="scientific">Cyclocybe aegerita</name>
    <name type="common">Black poplar mushroom</name>
    <name type="synonym">Agrocybe aegerita</name>
    <dbReference type="NCBI Taxonomy" id="1973307"/>
    <lineage>
        <taxon>Eukaryota</taxon>
        <taxon>Fungi</taxon>
        <taxon>Dikarya</taxon>
        <taxon>Basidiomycota</taxon>
        <taxon>Agaricomycotina</taxon>
        <taxon>Agaricomycetes</taxon>
        <taxon>Agaricomycetidae</taxon>
        <taxon>Agaricales</taxon>
        <taxon>Agaricineae</taxon>
        <taxon>Bolbitiaceae</taxon>
        <taxon>Cyclocybe</taxon>
    </lineage>
</organism>
<dbReference type="PROSITE" id="PS50158">
    <property type="entry name" value="ZF_CCHC"/>
    <property type="match status" value="1"/>
</dbReference>
<feature type="region of interest" description="Disordered" evidence="2">
    <location>
        <begin position="340"/>
        <end position="405"/>
    </location>
</feature>
<keyword evidence="1" id="KW-0862">Zinc</keyword>
<comment type="caution">
    <text evidence="4">The sequence shown here is derived from an EMBL/GenBank/DDBJ whole genome shotgun (WGS) entry which is preliminary data.</text>
</comment>
<dbReference type="InterPro" id="IPR001878">
    <property type="entry name" value="Znf_CCHC"/>
</dbReference>
<dbReference type="InterPro" id="IPR052565">
    <property type="entry name" value="Glutaredoxin-like_YDR286C"/>
</dbReference>
<evidence type="ECO:0000313" key="4">
    <source>
        <dbReference type="EMBL" id="CAA7270925.1"/>
    </source>
</evidence>
<sequence length="405" mass="45772">MTGEVQNDSRRQPTGLEFQPNHPNVMAARAVGGRLPRLVLFSGPNCSLCDTAKVALAKVRQSRPFELDTINIQDKGQEAWKKKYVYWIPALHLEGKEIAKDEAVLGNNDDEAANSDKDNFFEISRCFNCGKEDHKVPDCPLRPNRELISLSRQYYQFYQGILGLRNWQRVHTVEAWRQQRLDWLDEFQPGAIKGELLQDALAFSNDELLKNISAWGYPPGWVALANPQERVRARILNEYNGLAGEDVDISFQIHGEDETPEILSLHSGEGSARAGVEECRTMTEGSSSSLSPFRWANYPASYFSSQHLVLYGPPPMRDEPRETWDSTTFNSTEMYLHQFPPDFCRFQPPPPPDEPPPLPPSPFPLPPPPPVPPPLPDEQSSKHLHSRNIGCCEDPESDMDLSDPE</sequence>
<gene>
    <name evidence="4" type="ORF">AAE3_LOCUS13168</name>
</gene>